<gene>
    <name evidence="2" type="ORF">NF556_09145</name>
</gene>
<dbReference type="RefSeq" id="WP_252595329.1">
    <property type="nucleotide sequence ID" value="NZ_CP099489.1"/>
</dbReference>
<feature type="region of interest" description="Disordered" evidence="1">
    <location>
        <begin position="1"/>
        <end position="24"/>
    </location>
</feature>
<protein>
    <recommendedName>
        <fullName evidence="4">Lipoprotein</fullName>
    </recommendedName>
</protein>
<accession>A0ABY4YYD8</accession>
<evidence type="ECO:0008006" key="4">
    <source>
        <dbReference type="Google" id="ProtNLM"/>
    </source>
</evidence>
<sequence length="199" mass="22153">MSLILTGCSSSGTEPDEDARTLPGVPENYGELMADRAEMLGLENPPKVAPIRVVTRDEYYSVQQSCLAELGFQTEVAPDADGLTLELADGQFEAYSIADYTCSGQYPLHKAYREELSEEQLRVYFDWNRGVLSTCMSELGHQPSEPPSFPVFVEEYRAGRGMWTPFNNVPEGFFTETVTELSKHCELEPKDEAVFTSVG</sequence>
<organism evidence="2 3">
    <name type="scientific">Ornithinimicrobium faecis</name>
    <dbReference type="NCBI Taxonomy" id="2934158"/>
    <lineage>
        <taxon>Bacteria</taxon>
        <taxon>Bacillati</taxon>
        <taxon>Actinomycetota</taxon>
        <taxon>Actinomycetes</taxon>
        <taxon>Micrococcales</taxon>
        <taxon>Ornithinimicrobiaceae</taxon>
        <taxon>Ornithinimicrobium</taxon>
    </lineage>
</organism>
<evidence type="ECO:0000313" key="3">
    <source>
        <dbReference type="Proteomes" id="UP001056455"/>
    </source>
</evidence>
<evidence type="ECO:0000256" key="1">
    <source>
        <dbReference type="SAM" id="MobiDB-lite"/>
    </source>
</evidence>
<keyword evidence="3" id="KW-1185">Reference proteome</keyword>
<evidence type="ECO:0000313" key="2">
    <source>
        <dbReference type="EMBL" id="USQ81793.1"/>
    </source>
</evidence>
<dbReference type="Proteomes" id="UP001056455">
    <property type="component" value="Chromosome"/>
</dbReference>
<proteinExistence type="predicted"/>
<name>A0ABY4YYD8_9MICO</name>
<reference evidence="2" key="1">
    <citation type="submission" date="2022-06" db="EMBL/GenBank/DDBJ databases">
        <title>Ornithinimicrobium HY1793.</title>
        <authorList>
            <person name="Huang Y."/>
        </authorList>
    </citation>
    <scope>NUCLEOTIDE SEQUENCE</scope>
    <source>
        <strain evidence="2">HY1793</strain>
    </source>
</reference>
<dbReference type="EMBL" id="CP099489">
    <property type="protein sequence ID" value="USQ81793.1"/>
    <property type="molecule type" value="Genomic_DNA"/>
</dbReference>